<reference evidence="2" key="2">
    <citation type="journal article" date="2021" name="PeerJ">
        <title>Extensive microbial diversity within the chicken gut microbiome revealed by metagenomics and culture.</title>
        <authorList>
            <person name="Gilroy R."/>
            <person name="Ravi A."/>
            <person name="Getino M."/>
            <person name="Pursley I."/>
            <person name="Horton D.L."/>
            <person name="Alikhan N.F."/>
            <person name="Baker D."/>
            <person name="Gharbi K."/>
            <person name="Hall N."/>
            <person name="Watson M."/>
            <person name="Adriaenssens E.M."/>
            <person name="Foster-Nyarko E."/>
            <person name="Jarju S."/>
            <person name="Secka A."/>
            <person name="Antonio M."/>
            <person name="Oren A."/>
            <person name="Chaudhuri R.R."/>
            <person name="La Ragione R."/>
            <person name="Hildebrand F."/>
            <person name="Pallen M.J."/>
        </authorList>
    </citation>
    <scope>NUCLEOTIDE SEQUENCE</scope>
    <source>
        <strain evidence="2">ChiHile30-977</strain>
    </source>
</reference>
<organism evidence="2 3">
    <name type="scientific">Candidatus Avichristensenella intestinipullorum</name>
    <dbReference type="NCBI Taxonomy" id="2840693"/>
    <lineage>
        <taxon>Bacteria</taxon>
        <taxon>Bacillati</taxon>
        <taxon>Bacillota</taxon>
        <taxon>Clostridia</taxon>
        <taxon>Candidatus Avichristensenella</taxon>
    </lineage>
</organism>
<dbReference type="AlphaFoldDB" id="A0A9D1CKE1"/>
<evidence type="ECO:0000256" key="1">
    <source>
        <dbReference type="SAM" id="Phobius"/>
    </source>
</evidence>
<dbReference type="InterPro" id="IPR031599">
    <property type="entry name" value="ABC_tran_2"/>
</dbReference>
<feature type="transmembrane region" description="Helical" evidence="1">
    <location>
        <begin position="420"/>
        <end position="446"/>
    </location>
</feature>
<keyword evidence="1" id="KW-1133">Transmembrane helix</keyword>
<feature type="transmembrane region" description="Helical" evidence="1">
    <location>
        <begin position="36"/>
        <end position="60"/>
    </location>
</feature>
<feature type="transmembrane region" description="Helical" evidence="1">
    <location>
        <begin position="494"/>
        <end position="518"/>
    </location>
</feature>
<comment type="caution">
    <text evidence="2">The sequence shown here is derived from an EMBL/GenBank/DDBJ whole genome shotgun (WGS) entry which is preliminary data.</text>
</comment>
<feature type="transmembrane region" description="Helical" evidence="1">
    <location>
        <begin position="121"/>
        <end position="145"/>
    </location>
</feature>
<evidence type="ECO:0000313" key="3">
    <source>
        <dbReference type="Proteomes" id="UP000886819"/>
    </source>
</evidence>
<dbReference type="Pfam" id="PF16949">
    <property type="entry name" value="ABC_tran_2"/>
    <property type="match status" value="1"/>
</dbReference>
<feature type="transmembrane region" description="Helical" evidence="1">
    <location>
        <begin position="452"/>
        <end position="473"/>
    </location>
</feature>
<dbReference type="Proteomes" id="UP000886819">
    <property type="component" value="Unassembled WGS sequence"/>
</dbReference>
<keyword evidence="1" id="KW-0812">Transmembrane</keyword>
<keyword evidence="1" id="KW-0472">Membrane</keyword>
<dbReference type="EMBL" id="DVFI01000120">
    <property type="protein sequence ID" value="HIQ63634.1"/>
    <property type="molecule type" value="Genomic_DNA"/>
</dbReference>
<feature type="transmembrane region" description="Helical" evidence="1">
    <location>
        <begin position="191"/>
        <end position="211"/>
    </location>
</feature>
<feature type="transmembrane region" description="Helical" evidence="1">
    <location>
        <begin position="72"/>
        <end position="100"/>
    </location>
</feature>
<proteinExistence type="predicted"/>
<evidence type="ECO:0000313" key="2">
    <source>
        <dbReference type="EMBL" id="HIQ63634.1"/>
    </source>
</evidence>
<protein>
    <submittedName>
        <fullName evidence="2">Uncharacterized protein</fullName>
    </submittedName>
</protein>
<reference evidence="2" key="1">
    <citation type="submission" date="2020-10" db="EMBL/GenBank/DDBJ databases">
        <authorList>
            <person name="Gilroy R."/>
        </authorList>
    </citation>
    <scope>NUCLEOTIDE SEQUENCE</scope>
    <source>
        <strain evidence="2">ChiHile30-977</strain>
    </source>
</reference>
<feature type="transmembrane region" description="Helical" evidence="1">
    <location>
        <begin position="375"/>
        <end position="399"/>
    </location>
</feature>
<feature type="transmembrane region" description="Helical" evidence="1">
    <location>
        <begin position="524"/>
        <end position="546"/>
    </location>
</feature>
<feature type="transmembrane region" description="Helical" evidence="1">
    <location>
        <begin position="151"/>
        <end position="179"/>
    </location>
</feature>
<name>A0A9D1CKE1_9FIRM</name>
<gene>
    <name evidence="2" type="ORF">IAA66_08650</name>
</gene>
<accession>A0A9D1CKE1</accession>
<sequence length="558" mass="60231">MSQFWRLLRLQLDQRFGLASLRTSLRERRAKTLGRFLLGVLVFAALGSMVALYVYLLSMITPLFLQLGIGNILLGLAVLISSLLTFFMGMVYLIGTLFFARDIEFLAALPIPQRTVFAAKFAQVLVSEIGTGALVLLPALIVYGIQAEMGAWYWVTAALATLTAPCVPLALSALLSLVLMRLSALWRRRDLLVTLGSLLLLTAIFAGQGFLTSTMSEDIGPAEVLLFLRDSSALLARVCAAYPPAQWAVEGMHGQAAMMALFLAVSLAAVAMVFVVSGRMYYAGAQAQRETAAAVGKARRRRGGPRAGGPMRALFVREWRTALRSPVYALNGLLVVVLGPLLLAITRFTGGAVSISGMDDAVNLFSLLNESMHPFLLSLLVAAVLLFISCINTAGSTTVSREGPMFFFLRTIPVSPARQAAAKFLFAYSVLALTSLLMTLVSVFVLQLPAMATLLGLALALVCGVAPIALSMLPDFLRPKLAWNSETEAIKQNMCAVLAMFIGWGYLALLGVGCYFALRALEPQWVCALAALSCALLGVISLYLLCRAARRSWRRIEG</sequence>
<feature type="transmembrane region" description="Helical" evidence="1">
    <location>
        <begin position="256"/>
        <end position="276"/>
    </location>
</feature>
<feature type="transmembrane region" description="Helical" evidence="1">
    <location>
        <begin position="327"/>
        <end position="355"/>
    </location>
</feature>